<dbReference type="EMBL" id="CDSF01000144">
    <property type="protein sequence ID" value="CEP03465.1"/>
    <property type="molecule type" value="Genomic_DNA"/>
</dbReference>
<dbReference type="Proteomes" id="UP000039324">
    <property type="component" value="Unassembled WGS sequence"/>
</dbReference>
<evidence type="ECO:0000313" key="2">
    <source>
        <dbReference type="EMBL" id="SPQ95696.1"/>
    </source>
</evidence>
<dbReference type="Proteomes" id="UP000290189">
    <property type="component" value="Unassembled WGS sequence"/>
</dbReference>
<sequence>MGKRRRRDADGMVAVASPDADVSGVVSRWACVLAEQGGSGILTARLAELDRFAGDDVEDSAHARVFDIALCHVALLLPQYCCTLLNALSTGGHDRIAHVLSAVLSQADPPLARSVLLGLNDDVRLHSLLARCVFSLPTSLQDAYLDAVDNVPEQLLAASSPVSFRALLIRHRPGLRSVMESVLAEPSSQATVELFAQFPDLHDVAVSREAFQRHLHAPLLSALSLPDPPSVASSLLARVLQDDTLFPSLLLSPMCPASVIHSTLPRSWTPDSFPVTPIALQVLFSLRPQYQGTVDDILLSYAPTSSDAIMWYCVAHAGLDRAMPLFLQTIHLGGAESIDDTIVMAAAASRLSPVAASSLHALASAAETEGHPLSRLLQSAAESGRVIVSLAQACQYRVLEAVFRYHIPAPDLAGTIVNGCLDRVAQYGDREAVRVVRAIWSSTLPPGARILEALNVSCAHADALAECASGFVEGRDLEHFVQTTTGDLTALSMALRLLASINDAQVAVSVLTAANSVSCHLRPEDFSALLDALHRFLPHSGDTIQQWLPWIVSKCLLSTESSLRQKASRLVLQAIPKDVVERHIAWQCRRLERLCDVPVKHTDDDISLWLIKGFMDNVSDTRQM</sequence>
<dbReference type="AlphaFoldDB" id="A0A0G4J7A0"/>
<organism evidence="1 3">
    <name type="scientific">Plasmodiophora brassicae</name>
    <name type="common">Clubroot disease agent</name>
    <dbReference type="NCBI Taxonomy" id="37360"/>
    <lineage>
        <taxon>Eukaryota</taxon>
        <taxon>Sar</taxon>
        <taxon>Rhizaria</taxon>
        <taxon>Endomyxa</taxon>
        <taxon>Phytomyxea</taxon>
        <taxon>Plasmodiophorida</taxon>
        <taxon>Plasmodiophoridae</taxon>
        <taxon>Plasmodiophora</taxon>
    </lineage>
</organism>
<evidence type="ECO:0000313" key="4">
    <source>
        <dbReference type="Proteomes" id="UP000290189"/>
    </source>
</evidence>
<evidence type="ECO:0000313" key="3">
    <source>
        <dbReference type="Proteomes" id="UP000039324"/>
    </source>
</evidence>
<gene>
    <name evidence="1" type="ORF">PBRA_003225</name>
    <name evidence="2" type="ORF">PLBR_LOCUS2911</name>
</gene>
<proteinExistence type="predicted"/>
<geneLocation type="mitochondrion" evidence="2"/>
<keyword evidence="3" id="KW-1185">Reference proteome</keyword>
<evidence type="ECO:0000313" key="1">
    <source>
        <dbReference type="EMBL" id="CEP03465.1"/>
    </source>
</evidence>
<reference evidence="1 3" key="1">
    <citation type="submission" date="2015-02" db="EMBL/GenBank/DDBJ databases">
        <authorList>
            <person name="Chooi Y.-H."/>
        </authorList>
    </citation>
    <scope>NUCLEOTIDE SEQUENCE [LARGE SCALE GENOMIC DNA]</scope>
    <source>
        <strain evidence="1">E3</strain>
    </source>
</reference>
<keyword evidence="2" id="KW-0496">Mitochondrion</keyword>
<reference evidence="2 4" key="2">
    <citation type="submission" date="2018-03" db="EMBL/GenBank/DDBJ databases">
        <authorList>
            <person name="Fogelqvist J."/>
        </authorList>
    </citation>
    <scope>NUCLEOTIDE SEQUENCE [LARGE SCALE GENOMIC DNA]</scope>
</reference>
<name>A0A0G4J7A0_PLABS</name>
<protein>
    <submittedName>
        <fullName evidence="1">Uncharacterized protein</fullName>
    </submittedName>
</protein>
<dbReference type="EMBL" id="OVEO01000004">
    <property type="protein sequence ID" value="SPQ95696.1"/>
    <property type="molecule type" value="Genomic_DNA"/>
</dbReference>
<accession>A0A0G4J7A0</accession>